<dbReference type="Gene3D" id="3.30.9.10">
    <property type="entry name" value="D-Amino Acid Oxidase, subunit A, domain 2"/>
    <property type="match status" value="1"/>
</dbReference>
<evidence type="ECO:0000256" key="5">
    <source>
        <dbReference type="ARBA" id="ARBA00023002"/>
    </source>
</evidence>
<dbReference type="GO" id="GO:0004368">
    <property type="term" value="F:glycerol-3-phosphate dehydrogenase (quinone) activity"/>
    <property type="evidence" value="ECO:0007669"/>
    <property type="project" value="InterPro"/>
</dbReference>
<dbReference type="EMBL" id="MGJL01000009">
    <property type="protein sequence ID" value="OGN08240.1"/>
    <property type="molecule type" value="Genomic_DNA"/>
</dbReference>
<dbReference type="Gene3D" id="3.50.50.60">
    <property type="entry name" value="FAD/NAD(P)-binding domain"/>
    <property type="match status" value="1"/>
</dbReference>
<evidence type="ECO:0000256" key="4">
    <source>
        <dbReference type="ARBA" id="ARBA00022827"/>
    </source>
</evidence>
<keyword evidence="4" id="KW-0274">FAD</keyword>
<dbReference type="InterPro" id="IPR006076">
    <property type="entry name" value="FAD-dep_OxRdtase"/>
</dbReference>
<comment type="cofactor">
    <cofactor evidence="1">
        <name>FAD</name>
        <dbReference type="ChEBI" id="CHEBI:57692"/>
    </cofactor>
</comment>
<organism evidence="7 8">
    <name type="scientific">Candidatus Yanofskybacteria bacterium RIFCSPHIGHO2_01_FULL_45_42</name>
    <dbReference type="NCBI Taxonomy" id="1802671"/>
    <lineage>
        <taxon>Bacteria</taxon>
        <taxon>Candidatus Yanofskyibacteriota</taxon>
    </lineage>
</organism>
<comment type="similarity">
    <text evidence="2">Belongs to the FAD-dependent glycerol-3-phosphate dehydrogenase family.</text>
</comment>
<dbReference type="Pfam" id="PF01266">
    <property type="entry name" value="DAO"/>
    <property type="match status" value="1"/>
</dbReference>
<dbReference type="GO" id="GO:0006072">
    <property type="term" value="P:glycerol-3-phosphate metabolic process"/>
    <property type="evidence" value="ECO:0007669"/>
    <property type="project" value="InterPro"/>
</dbReference>
<dbReference type="SUPFAM" id="SSF51905">
    <property type="entry name" value="FAD/NAD(P)-binding domain"/>
    <property type="match status" value="1"/>
</dbReference>
<feature type="domain" description="FAD dependent oxidoreductase" evidence="6">
    <location>
        <begin position="9"/>
        <end position="361"/>
    </location>
</feature>
<protein>
    <recommendedName>
        <fullName evidence="6">FAD dependent oxidoreductase domain-containing protein</fullName>
    </recommendedName>
</protein>
<gene>
    <name evidence="7" type="ORF">A2750_01335</name>
</gene>
<keyword evidence="3" id="KW-0285">Flavoprotein</keyword>
<dbReference type="AlphaFoldDB" id="A0A1F8F6P9"/>
<keyword evidence="5" id="KW-0560">Oxidoreductase</keyword>
<dbReference type="PANTHER" id="PTHR11985">
    <property type="entry name" value="GLYCEROL-3-PHOSPHATE DEHYDROGENASE"/>
    <property type="match status" value="1"/>
</dbReference>
<dbReference type="PANTHER" id="PTHR11985:SF15">
    <property type="entry name" value="GLYCEROL-3-PHOSPHATE DEHYDROGENASE, MITOCHONDRIAL"/>
    <property type="match status" value="1"/>
</dbReference>
<comment type="caution">
    <text evidence="7">The sequence shown here is derived from an EMBL/GenBank/DDBJ whole genome shotgun (WGS) entry which is preliminary data.</text>
</comment>
<dbReference type="InterPro" id="IPR036188">
    <property type="entry name" value="FAD/NAD-bd_sf"/>
</dbReference>
<reference evidence="7 8" key="1">
    <citation type="journal article" date="2016" name="Nat. Commun.">
        <title>Thousands of microbial genomes shed light on interconnected biogeochemical processes in an aquifer system.</title>
        <authorList>
            <person name="Anantharaman K."/>
            <person name="Brown C.T."/>
            <person name="Hug L.A."/>
            <person name="Sharon I."/>
            <person name="Castelle C.J."/>
            <person name="Probst A.J."/>
            <person name="Thomas B.C."/>
            <person name="Singh A."/>
            <person name="Wilkins M.J."/>
            <person name="Karaoz U."/>
            <person name="Brodie E.L."/>
            <person name="Williams K.H."/>
            <person name="Hubbard S.S."/>
            <person name="Banfield J.F."/>
        </authorList>
    </citation>
    <scope>NUCLEOTIDE SEQUENCE [LARGE SCALE GENOMIC DNA]</scope>
</reference>
<dbReference type="Proteomes" id="UP000178023">
    <property type="component" value="Unassembled WGS sequence"/>
</dbReference>
<evidence type="ECO:0000313" key="8">
    <source>
        <dbReference type="Proteomes" id="UP000178023"/>
    </source>
</evidence>
<name>A0A1F8F6P9_9BACT</name>
<evidence type="ECO:0000256" key="1">
    <source>
        <dbReference type="ARBA" id="ARBA00001974"/>
    </source>
</evidence>
<evidence type="ECO:0000313" key="7">
    <source>
        <dbReference type="EMBL" id="OGN08240.1"/>
    </source>
</evidence>
<sequence>MPFARDLYDIVVIGGGTAGVATGLELRQRGYDVAIIEQFENCGLGTNNQALGILPRRLTYFAFDRPGSFAAAYDVSFLHHLFPKIVAKRPFAMPFFPQMKRHLKSHPVILEGLMASYARATADKAGLSGYRYLNQKQILEEIPVLKENVMGGILFEEYVTDPVELCRAILAKEKKLTVHGTLSVFSGQQVKSFLIKHGKLRAAICINNQLEREVFYGKYFVNATGPWSAEMARMAGVDIKLNLSQGTTAVIDRKFTKYAIITFDETGKYITLLPLPDRHQTLIGPTDIPIEKISDAAIHEYELENLAEVASKTIRNSIEKFDFNRPLTRCGVRPLLSGAHKTRAYAIVRHTTRPNFFSLTGSIKIIDQIRAGKEMADILDEINGKPKCDWPNPELLELKYAEGELDAIRNSYQKKYARNSAELGLMIKLVSAYSTLTLAPDIIWSFIKNLGRKIV</sequence>
<evidence type="ECO:0000256" key="2">
    <source>
        <dbReference type="ARBA" id="ARBA00007330"/>
    </source>
</evidence>
<accession>A0A1F8F6P9</accession>
<evidence type="ECO:0000256" key="3">
    <source>
        <dbReference type="ARBA" id="ARBA00022630"/>
    </source>
</evidence>
<dbReference type="InterPro" id="IPR000447">
    <property type="entry name" value="G3P_DH_FAD-dep"/>
</dbReference>
<evidence type="ECO:0000259" key="6">
    <source>
        <dbReference type="Pfam" id="PF01266"/>
    </source>
</evidence>
<proteinExistence type="inferred from homology"/>